<keyword evidence="4 6" id="KW-0472">Membrane</keyword>
<proteinExistence type="predicted"/>
<feature type="transmembrane region" description="Helical" evidence="6">
    <location>
        <begin position="181"/>
        <end position="200"/>
    </location>
</feature>
<feature type="region of interest" description="Disordered" evidence="5">
    <location>
        <begin position="692"/>
        <end position="759"/>
    </location>
</feature>
<keyword evidence="9" id="KW-1185">Reference proteome</keyword>
<evidence type="ECO:0000259" key="7">
    <source>
        <dbReference type="PROSITE" id="PS50801"/>
    </source>
</evidence>
<feature type="domain" description="STAS" evidence="7">
    <location>
        <begin position="585"/>
        <end position="863"/>
    </location>
</feature>
<feature type="transmembrane region" description="Helical" evidence="6">
    <location>
        <begin position="158"/>
        <end position="174"/>
    </location>
</feature>
<keyword evidence="2 6" id="KW-0812">Transmembrane</keyword>
<feature type="transmembrane region" description="Helical" evidence="6">
    <location>
        <begin position="494"/>
        <end position="512"/>
    </location>
</feature>
<accession>A0AAW0SLK9</accession>
<comment type="caution">
    <text evidence="8">The sequence shown here is derived from an EMBL/GenBank/DDBJ whole genome shotgun (WGS) entry which is preliminary data.</text>
</comment>
<feature type="transmembrane region" description="Helical" evidence="6">
    <location>
        <begin position="128"/>
        <end position="152"/>
    </location>
</feature>
<comment type="subcellular location">
    <subcellularLocation>
        <location evidence="1">Membrane</location>
        <topology evidence="1">Multi-pass membrane protein</topology>
    </subcellularLocation>
</comment>
<feature type="transmembrane region" description="Helical" evidence="6">
    <location>
        <begin position="435"/>
        <end position="455"/>
    </location>
</feature>
<name>A0AAW0SLK9_SCYPA</name>
<dbReference type="GO" id="GO:0016020">
    <property type="term" value="C:membrane"/>
    <property type="evidence" value="ECO:0007669"/>
    <property type="project" value="UniProtKB-SubCell"/>
</dbReference>
<evidence type="ECO:0000256" key="1">
    <source>
        <dbReference type="ARBA" id="ARBA00004141"/>
    </source>
</evidence>
<evidence type="ECO:0000256" key="6">
    <source>
        <dbReference type="SAM" id="Phobius"/>
    </source>
</evidence>
<dbReference type="Pfam" id="PF00916">
    <property type="entry name" value="Sulfate_transp"/>
    <property type="match status" value="1"/>
</dbReference>
<dbReference type="Pfam" id="PF01740">
    <property type="entry name" value="STAS"/>
    <property type="match status" value="1"/>
</dbReference>
<evidence type="ECO:0000256" key="2">
    <source>
        <dbReference type="ARBA" id="ARBA00022692"/>
    </source>
</evidence>
<organism evidence="8 9">
    <name type="scientific">Scylla paramamosain</name>
    <name type="common">Mud crab</name>
    <dbReference type="NCBI Taxonomy" id="85552"/>
    <lineage>
        <taxon>Eukaryota</taxon>
        <taxon>Metazoa</taxon>
        <taxon>Ecdysozoa</taxon>
        <taxon>Arthropoda</taxon>
        <taxon>Crustacea</taxon>
        <taxon>Multicrustacea</taxon>
        <taxon>Malacostraca</taxon>
        <taxon>Eumalacostraca</taxon>
        <taxon>Eucarida</taxon>
        <taxon>Decapoda</taxon>
        <taxon>Pleocyemata</taxon>
        <taxon>Brachyura</taxon>
        <taxon>Eubrachyura</taxon>
        <taxon>Portunoidea</taxon>
        <taxon>Portunidae</taxon>
        <taxon>Portuninae</taxon>
        <taxon>Scylla</taxon>
    </lineage>
</organism>
<feature type="transmembrane region" description="Helical" evidence="6">
    <location>
        <begin position="26"/>
        <end position="45"/>
    </location>
</feature>
<evidence type="ECO:0000256" key="5">
    <source>
        <dbReference type="SAM" id="MobiDB-lite"/>
    </source>
</evidence>
<sequence length="877" mass="94641">MLPSPHANQTALHCTPTPTNRYSNAVRIYVLLLLLLLLLLLSWLCQQPVMDPMSANSCEVQVTRPALTLHRRIQLYNSCLEEQADVRERTCGWSLKCNRFSRGRVWEIMAARLPILDWLPKYQPRQAFLGDLIAGLTVGVMAVPQGMAYAMLAHLPPITGLYAGVISGLVYMLLGTSHHISFGVVGSLGVLTAKAIGNVVTYETVPGSAAAPLSTTLSTTATLAQGLQNFTADGNSTSDHSGYSSVEMVVVLALLTGLWQMLMGVLQLGQVFSVLLSHMIVSAFTTSVAYDILFSQLKSLLGIPLPRYTGAFKSFYTCRDLSLALLTANPTVVGVSALCITLLVANNEILKPRLKKVCPVPVPVELVVMVVGTVVSHVLNLEEEQNVTVIGHVPKGFPTPSVPHLELVPQLLAHSFIIAIIAKRKGYVIQATQELFAHGITNFVGSFFSCAPVSVSLSRSVIQEEVGGVTGLASLFSCSVLMIMLYSIGPLFSALPNCVLSAVILVSFKGLFLQVKDLAKLWSSSRLDAAIWLATFVVSVVVGLDYGLLAGLAASAVVLLLRSQRPPALHLGHVPFTDLYLDLNTYHKAVKVPGVKIFQFGGPLHFGNASYFHSSLFSVTGLDLAAAKPAATTTVPLMDTRQSEVDKEALFAVTVNSELNHPATVTCSNAGVGRWCIRHSCAGQDDFSSFYDTGSDETHESGASQASTSHTDVSQDDTSHSDTENDDTGSDVRVHCDLDQDNTSQERVSRVSTQDTASDSLSIHKPTDVTLINMEDEAAKDFTCFSFQVCRWLVLDLSLVSFVDTTGASLLKQLHRDLQTAGVTLCLASASDRVVDALERCSVLEEISRDLVFHSIHDAVTTITCPRHSPTTLPDFQ</sequence>
<dbReference type="InterPro" id="IPR002645">
    <property type="entry name" value="STAS_dom"/>
</dbReference>
<reference evidence="8 9" key="1">
    <citation type="submission" date="2023-03" db="EMBL/GenBank/DDBJ databases">
        <title>High-quality genome of Scylla paramamosain provides insights in environmental adaptation.</title>
        <authorList>
            <person name="Zhang L."/>
        </authorList>
    </citation>
    <scope>NUCLEOTIDE SEQUENCE [LARGE SCALE GENOMIC DNA]</scope>
    <source>
        <strain evidence="8">LZ_2023a</strain>
        <tissue evidence="8">Muscle</tissue>
    </source>
</reference>
<evidence type="ECO:0000256" key="4">
    <source>
        <dbReference type="ARBA" id="ARBA00023136"/>
    </source>
</evidence>
<evidence type="ECO:0000256" key="3">
    <source>
        <dbReference type="ARBA" id="ARBA00022989"/>
    </source>
</evidence>
<dbReference type="Proteomes" id="UP001487740">
    <property type="component" value="Unassembled WGS sequence"/>
</dbReference>
<feature type="transmembrane region" description="Helical" evidence="6">
    <location>
        <begin position="242"/>
        <end position="259"/>
    </location>
</feature>
<feature type="transmembrane region" description="Helical" evidence="6">
    <location>
        <begin position="467"/>
        <end position="487"/>
    </location>
</feature>
<dbReference type="GO" id="GO:0055085">
    <property type="term" value="P:transmembrane transport"/>
    <property type="evidence" value="ECO:0007669"/>
    <property type="project" value="InterPro"/>
</dbReference>
<dbReference type="PROSITE" id="PS50801">
    <property type="entry name" value="STAS"/>
    <property type="match status" value="1"/>
</dbReference>
<evidence type="ECO:0000313" key="9">
    <source>
        <dbReference type="Proteomes" id="UP001487740"/>
    </source>
</evidence>
<dbReference type="AlphaFoldDB" id="A0AAW0SLK9"/>
<dbReference type="InterPro" id="IPR036513">
    <property type="entry name" value="STAS_dom_sf"/>
</dbReference>
<gene>
    <name evidence="8" type="ORF">O3P69_008421</name>
</gene>
<dbReference type="EMBL" id="JARAKH010000049">
    <property type="protein sequence ID" value="KAK8375602.1"/>
    <property type="molecule type" value="Genomic_DNA"/>
</dbReference>
<feature type="compositionally biased region" description="Polar residues" evidence="5">
    <location>
        <begin position="701"/>
        <end position="712"/>
    </location>
</feature>
<feature type="transmembrane region" description="Helical" evidence="6">
    <location>
        <begin position="323"/>
        <end position="345"/>
    </location>
</feature>
<evidence type="ECO:0000313" key="8">
    <source>
        <dbReference type="EMBL" id="KAK8375602.1"/>
    </source>
</evidence>
<dbReference type="Gene3D" id="3.30.750.24">
    <property type="entry name" value="STAS domain"/>
    <property type="match status" value="1"/>
</dbReference>
<dbReference type="PANTHER" id="PTHR11814">
    <property type="entry name" value="SULFATE TRANSPORTER"/>
    <property type="match status" value="1"/>
</dbReference>
<dbReference type="NCBIfam" id="TIGR00815">
    <property type="entry name" value="sulP"/>
    <property type="match status" value="1"/>
</dbReference>
<feature type="transmembrane region" description="Helical" evidence="6">
    <location>
        <begin position="532"/>
        <end position="561"/>
    </location>
</feature>
<feature type="transmembrane region" description="Helical" evidence="6">
    <location>
        <begin position="357"/>
        <end position="379"/>
    </location>
</feature>
<dbReference type="InterPro" id="IPR011547">
    <property type="entry name" value="SLC26A/SulP_dom"/>
</dbReference>
<keyword evidence="3 6" id="KW-1133">Transmembrane helix</keyword>
<feature type="compositionally biased region" description="Polar residues" evidence="5">
    <location>
        <begin position="741"/>
        <end position="759"/>
    </location>
</feature>
<dbReference type="CDD" id="cd07042">
    <property type="entry name" value="STAS_SulP_like_sulfate_transporter"/>
    <property type="match status" value="1"/>
</dbReference>
<dbReference type="InterPro" id="IPR001902">
    <property type="entry name" value="SLC26A/SulP_fam"/>
</dbReference>
<protein>
    <recommendedName>
        <fullName evidence="7">STAS domain-containing protein</fullName>
    </recommendedName>
</protein>
<feature type="transmembrane region" description="Helical" evidence="6">
    <location>
        <begin position="271"/>
        <end position="290"/>
    </location>
</feature>
<dbReference type="SUPFAM" id="SSF52091">
    <property type="entry name" value="SpoIIaa-like"/>
    <property type="match status" value="1"/>
</dbReference>